<feature type="region of interest" description="Disordered" evidence="5">
    <location>
        <begin position="180"/>
        <end position="239"/>
    </location>
</feature>
<dbReference type="PRINTS" id="PR00320">
    <property type="entry name" value="GPROTEINBRPT"/>
</dbReference>
<dbReference type="Proteomes" id="UP000076078">
    <property type="component" value="Unassembled WGS sequence"/>
</dbReference>
<feature type="domain" description="F-box" evidence="6">
    <location>
        <begin position="96"/>
        <end position="143"/>
    </location>
</feature>
<keyword evidence="8" id="KW-1185">Reference proteome</keyword>
<name>A0A151ZHX5_TIELA</name>
<dbReference type="CDD" id="cd00200">
    <property type="entry name" value="WD40"/>
    <property type="match status" value="1"/>
</dbReference>
<evidence type="ECO:0000313" key="7">
    <source>
        <dbReference type="EMBL" id="KYQ93601.1"/>
    </source>
</evidence>
<evidence type="ECO:0000256" key="2">
    <source>
        <dbReference type="ARBA" id="ARBA00022737"/>
    </source>
</evidence>
<dbReference type="Pfam" id="PF00400">
    <property type="entry name" value="WD40"/>
    <property type="match status" value="7"/>
</dbReference>
<proteinExistence type="predicted"/>
<feature type="repeat" description="WD" evidence="3">
    <location>
        <begin position="586"/>
        <end position="625"/>
    </location>
</feature>
<feature type="coiled-coil region" evidence="4">
    <location>
        <begin position="21"/>
        <end position="76"/>
    </location>
</feature>
<dbReference type="EMBL" id="LODT01000025">
    <property type="protein sequence ID" value="KYQ93601.1"/>
    <property type="molecule type" value="Genomic_DNA"/>
</dbReference>
<feature type="compositionally biased region" description="Low complexity" evidence="5">
    <location>
        <begin position="217"/>
        <end position="234"/>
    </location>
</feature>
<feature type="region of interest" description="Disordered" evidence="5">
    <location>
        <begin position="736"/>
        <end position="766"/>
    </location>
</feature>
<dbReference type="AlphaFoldDB" id="A0A151ZHX5"/>
<keyword evidence="1 3" id="KW-0853">WD repeat</keyword>
<accession>A0A151ZHX5</accession>
<feature type="repeat" description="WD" evidence="3">
    <location>
        <begin position="540"/>
        <end position="585"/>
    </location>
</feature>
<feature type="region of interest" description="Disordered" evidence="5">
    <location>
        <begin position="278"/>
        <end position="339"/>
    </location>
</feature>
<feature type="repeat" description="WD" evidence="3">
    <location>
        <begin position="459"/>
        <end position="499"/>
    </location>
</feature>
<dbReference type="Gene3D" id="1.20.1280.50">
    <property type="match status" value="1"/>
</dbReference>
<dbReference type="SMART" id="SM00256">
    <property type="entry name" value="FBOX"/>
    <property type="match status" value="1"/>
</dbReference>
<keyword evidence="2" id="KW-0677">Repeat</keyword>
<dbReference type="PROSITE" id="PS50294">
    <property type="entry name" value="WD_REPEATS_REGION"/>
    <property type="match status" value="5"/>
</dbReference>
<dbReference type="PROSITE" id="PS50082">
    <property type="entry name" value="WD_REPEATS_2"/>
    <property type="match status" value="6"/>
</dbReference>
<dbReference type="InterPro" id="IPR001810">
    <property type="entry name" value="F-box_dom"/>
</dbReference>
<dbReference type="InParanoid" id="A0A151ZHX5"/>
<dbReference type="FunCoup" id="A0A151ZHX5">
    <property type="interactions" value="481"/>
</dbReference>
<reference evidence="7 8" key="1">
    <citation type="submission" date="2015-12" db="EMBL/GenBank/DDBJ databases">
        <title>Dictyostelia acquired genes for synthesis and detection of signals that induce cell-type specialization by lateral gene transfer from prokaryotes.</title>
        <authorList>
            <person name="Gloeckner G."/>
            <person name="Schaap P."/>
        </authorList>
    </citation>
    <scope>NUCLEOTIDE SEQUENCE [LARGE SCALE GENOMIC DNA]</scope>
    <source>
        <strain evidence="7 8">TK</strain>
    </source>
</reference>
<feature type="compositionally biased region" description="Low complexity" evidence="5">
    <location>
        <begin position="283"/>
        <end position="292"/>
    </location>
</feature>
<dbReference type="PANTHER" id="PTHR22847:SF666">
    <property type="entry name" value="F-BOX DOMAIN-CONTAINING PROTEIN"/>
    <property type="match status" value="1"/>
</dbReference>
<evidence type="ECO:0000256" key="3">
    <source>
        <dbReference type="PROSITE-ProRule" id="PRU00221"/>
    </source>
</evidence>
<sequence>MEGFNWSYLGDPLVENIKIKQDEKEHDLVLLEARLHEMNLEIQSISLKRQMLIEDITKANNEKLSLQQTMNNCRQSVSEKWISIADRYGFNPRESFSLFSILPLEVMINIFEYLSFTDINLCICRVSKQWYRYSLADSIWKNLFQIKWNTLDIHHQNESKPLKAIPSSFWSSPILPPSQPPNYSPTLPNNQNNNNINNNNNNRRIIPLPSNTGGSLPNTIPIPQQQITNNNNNNVYPSSSILPTNTPIHLINYNNKRTSSFMSDDEDDDYKYRYGGGFGGNSNGINSSGGFSDSKDTDTEDEDNKSLNHSHLGNGIDTDTDDDSKSISSLSSIQANPDRPSFKKRLRIDWRELFIKRQRIENNWLRGVQKATKLPGHTDWITCLQFDGRILVTGSWDSSLKVWNIDTGDCMILSGLETDSGHSSGITCVQFKGNKLISGSSDSTLRIWDLSTGECIHVLQGHTDGVSCLCIIDDFTLASGSLDNTINLWSIESGKLLHSFSNHISGISCLYYKNNLLISGTMGGTLNVIDIPSRICLQTFHGHGDRVTSIQWWECPDDGGVRIISSSWDYTLRVWNLQTGKAVHVLTGHSFRVRCTQVRGNILVSGSWDTTVRVWDLLTGKCIHTLFGHSFNVWSLQFEGNRLVTAGWDKKVKVWDIDAGKLLYTLEGHTESIICIQFKGSKLVTAAKEIIVYDFDSDIPSHSHITNNNNINNNNNIKRLSSTYIPIENNTLVHQPNSQNINNNNQNNNNNNDYYYKIRNNSNNKF</sequence>
<evidence type="ECO:0000256" key="4">
    <source>
        <dbReference type="SAM" id="Coils"/>
    </source>
</evidence>
<evidence type="ECO:0000256" key="1">
    <source>
        <dbReference type="ARBA" id="ARBA00022574"/>
    </source>
</evidence>
<feature type="repeat" description="WD" evidence="3">
    <location>
        <begin position="374"/>
        <end position="413"/>
    </location>
</feature>
<comment type="caution">
    <text evidence="7">The sequence shown here is derived from an EMBL/GenBank/DDBJ whole genome shotgun (WGS) entry which is preliminary data.</text>
</comment>
<dbReference type="Pfam" id="PF12937">
    <property type="entry name" value="F-box-like"/>
    <property type="match status" value="1"/>
</dbReference>
<evidence type="ECO:0000313" key="8">
    <source>
        <dbReference type="Proteomes" id="UP000076078"/>
    </source>
</evidence>
<dbReference type="STRING" id="361077.A0A151ZHX5"/>
<dbReference type="PROSITE" id="PS00678">
    <property type="entry name" value="WD_REPEATS_1"/>
    <property type="match status" value="5"/>
</dbReference>
<dbReference type="OrthoDB" id="190105at2759"/>
<dbReference type="InterPro" id="IPR019775">
    <property type="entry name" value="WD40_repeat_CS"/>
</dbReference>
<protein>
    <submittedName>
        <fullName evidence="7">F-box/WD-repeat protein</fullName>
    </submittedName>
</protein>
<evidence type="ECO:0000256" key="5">
    <source>
        <dbReference type="SAM" id="MobiDB-lite"/>
    </source>
</evidence>
<feature type="repeat" description="WD" evidence="3">
    <location>
        <begin position="626"/>
        <end position="665"/>
    </location>
</feature>
<dbReference type="SUPFAM" id="SSF81383">
    <property type="entry name" value="F-box domain"/>
    <property type="match status" value="1"/>
</dbReference>
<feature type="repeat" description="WD" evidence="3">
    <location>
        <begin position="419"/>
        <end position="458"/>
    </location>
</feature>
<dbReference type="PANTHER" id="PTHR22847">
    <property type="entry name" value="WD40 REPEAT PROTEIN"/>
    <property type="match status" value="1"/>
</dbReference>
<keyword evidence="4" id="KW-0175">Coiled coil</keyword>
<dbReference type="SUPFAM" id="SSF50998">
    <property type="entry name" value="Quinoprotein alcohol dehydrogenase-like"/>
    <property type="match status" value="1"/>
</dbReference>
<dbReference type="InterPro" id="IPR015943">
    <property type="entry name" value="WD40/YVTN_repeat-like_dom_sf"/>
</dbReference>
<gene>
    <name evidence="7" type="ORF">DLAC_04976</name>
</gene>
<feature type="compositionally biased region" description="Low complexity" evidence="5">
    <location>
        <begin position="189"/>
        <end position="202"/>
    </location>
</feature>
<dbReference type="Gene3D" id="2.130.10.10">
    <property type="entry name" value="YVTN repeat-like/Quinoprotein amine dehydrogenase"/>
    <property type="match status" value="3"/>
</dbReference>
<dbReference type="InterPro" id="IPR011047">
    <property type="entry name" value="Quinoprotein_ADH-like_sf"/>
</dbReference>
<dbReference type="InterPro" id="IPR020472">
    <property type="entry name" value="WD40_PAC1"/>
</dbReference>
<feature type="compositionally biased region" description="Low complexity" evidence="5">
    <location>
        <begin position="737"/>
        <end position="752"/>
    </location>
</feature>
<dbReference type="InterPro" id="IPR001680">
    <property type="entry name" value="WD40_rpt"/>
</dbReference>
<organism evidence="7 8">
    <name type="scientific">Tieghemostelium lacteum</name>
    <name type="common">Slime mold</name>
    <name type="synonym">Dictyostelium lacteum</name>
    <dbReference type="NCBI Taxonomy" id="361077"/>
    <lineage>
        <taxon>Eukaryota</taxon>
        <taxon>Amoebozoa</taxon>
        <taxon>Evosea</taxon>
        <taxon>Eumycetozoa</taxon>
        <taxon>Dictyostelia</taxon>
        <taxon>Dictyosteliales</taxon>
        <taxon>Raperosteliaceae</taxon>
        <taxon>Tieghemostelium</taxon>
    </lineage>
</organism>
<dbReference type="PROSITE" id="PS50181">
    <property type="entry name" value="FBOX"/>
    <property type="match status" value="1"/>
</dbReference>
<dbReference type="SMART" id="SM00320">
    <property type="entry name" value="WD40"/>
    <property type="match status" value="8"/>
</dbReference>
<dbReference type="InterPro" id="IPR036047">
    <property type="entry name" value="F-box-like_dom_sf"/>
</dbReference>
<evidence type="ECO:0000259" key="6">
    <source>
        <dbReference type="PROSITE" id="PS50181"/>
    </source>
</evidence>